<dbReference type="EMBL" id="CP120988">
    <property type="protein sequence ID" value="WLQ61443.1"/>
    <property type="molecule type" value="Genomic_DNA"/>
</dbReference>
<dbReference type="RefSeq" id="WP_306068525.1">
    <property type="nucleotide sequence ID" value="NZ_CP120988.1"/>
</dbReference>
<reference evidence="1 2" key="1">
    <citation type="submission" date="2023-03" db="EMBL/GenBank/DDBJ databases">
        <title>Isolation and description of six Streptomyces strains from soil environments, able to metabolize different microbial glucans.</title>
        <authorList>
            <person name="Widen T."/>
            <person name="Larsbrink J."/>
        </authorList>
    </citation>
    <scope>NUCLEOTIDE SEQUENCE [LARGE SCALE GENOMIC DNA]</scope>
    <source>
        <strain evidence="1 2">Alt2</strain>
    </source>
</reference>
<evidence type="ECO:0000313" key="2">
    <source>
        <dbReference type="Proteomes" id="UP001235744"/>
    </source>
</evidence>
<accession>A0ABY9J0U9</accession>
<organism evidence="1 2">
    <name type="scientific">Streptomyces poriferorum</name>
    <dbReference type="NCBI Taxonomy" id="2798799"/>
    <lineage>
        <taxon>Bacteria</taxon>
        <taxon>Bacillati</taxon>
        <taxon>Actinomycetota</taxon>
        <taxon>Actinomycetes</taxon>
        <taxon>Kitasatosporales</taxon>
        <taxon>Streptomycetaceae</taxon>
        <taxon>Streptomyces</taxon>
    </lineage>
</organism>
<evidence type="ECO:0000313" key="1">
    <source>
        <dbReference type="EMBL" id="WLQ61443.1"/>
    </source>
</evidence>
<protein>
    <submittedName>
        <fullName evidence="1">Uncharacterized protein</fullName>
    </submittedName>
</protein>
<name>A0ABY9J0U9_9ACTN</name>
<sequence>MTEEPITIKFTRDQALVLSDWLYRAMHQSDVLNDLLKTDRAVWSPVYTMSGALETTLAEVFMPDYDERLKAARERLLVEMYGSDEEAGMGEEASCHGIEASVKPRE</sequence>
<gene>
    <name evidence="1" type="ORF">P8A19_41265</name>
</gene>
<proteinExistence type="predicted"/>
<keyword evidence="2" id="KW-1185">Reference proteome</keyword>
<dbReference type="Proteomes" id="UP001235744">
    <property type="component" value="Chromosome"/>
</dbReference>